<dbReference type="GO" id="GO:1901135">
    <property type="term" value="P:carbohydrate derivative metabolic process"/>
    <property type="evidence" value="ECO:0007669"/>
    <property type="project" value="InterPro"/>
</dbReference>
<dbReference type="Gene3D" id="1.10.10.10">
    <property type="entry name" value="Winged helix-like DNA-binding domain superfamily/Winged helix DNA-binding domain"/>
    <property type="match status" value="1"/>
</dbReference>
<keyword evidence="2" id="KW-0238">DNA-binding</keyword>
<dbReference type="OrthoDB" id="370421at2"/>
<dbReference type="InterPro" id="IPR036388">
    <property type="entry name" value="WH-like_DNA-bd_sf"/>
</dbReference>
<dbReference type="Proteomes" id="UP000317043">
    <property type="component" value="Unassembled WGS sequence"/>
</dbReference>
<dbReference type="InterPro" id="IPR009057">
    <property type="entry name" value="Homeodomain-like_sf"/>
</dbReference>
<evidence type="ECO:0000259" key="5">
    <source>
        <dbReference type="PROSITE" id="PS51464"/>
    </source>
</evidence>
<evidence type="ECO:0000313" key="7">
    <source>
        <dbReference type="Proteomes" id="UP000317043"/>
    </source>
</evidence>
<dbReference type="PROSITE" id="PS51071">
    <property type="entry name" value="HTH_RPIR"/>
    <property type="match status" value="1"/>
</dbReference>
<dbReference type="RefSeq" id="WP_142044528.1">
    <property type="nucleotide sequence ID" value="NZ_JBHTGS010000002.1"/>
</dbReference>
<gene>
    <name evidence="6" type="ORF">FB566_4917</name>
</gene>
<keyword evidence="1" id="KW-0805">Transcription regulation</keyword>
<dbReference type="PROSITE" id="PS51464">
    <property type="entry name" value="SIS"/>
    <property type="match status" value="1"/>
</dbReference>
<dbReference type="InParanoid" id="A0A543B3B5"/>
<dbReference type="GO" id="GO:0003700">
    <property type="term" value="F:DNA-binding transcription factor activity"/>
    <property type="evidence" value="ECO:0007669"/>
    <property type="project" value="InterPro"/>
</dbReference>
<evidence type="ECO:0000256" key="1">
    <source>
        <dbReference type="ARBA" id="ARBA00023015"/>
    </source>
</evidence>
<reference evidence="6 7" key="1">
    <citation type="submission" date="2019-06" db="EMBL/GenBank/DDBJ databases">
        <title>Sequencing the genomes of 1000 actinobacteria strains.</title>
        <authorList>
            <person name="Klenk H.-P."/>
        </authorList>
    </citation>
    <scope>NUCLEOTIDE SEQUENCE [LARGE SCALE GENOMIC DNA]</scope>
    <source>
        <strain evidence="6 7">DSM 45928</strain>
    </source>
</reference>
<evidence type="ECO:0000313" key="6">
    <source>
        <dbReference type="EMBL" id="TQL79316.1"/>
    </source>
</evidence>
<dbReference type="InterPro" id="IPR000281">
    <property type="entry name" value="HTH_RpiR"/>
</dbReference>
<feature type="domain" description="HTH rpiR-type" evidence="4">
    <location>
        <begin position="16"/>
        <end position="92"/>
    </location>
</feature>
<dbReference type="AlphaFoldDB" id="A0A543B3B5"/>
<protein>
    <submittedName>
        <fullName evidence="6">RpiR family transcriptional regulator</fullName>
    </submittedName>
</protein>
<dbReference type="InterPro" id="IPR001347">
    <property type="entry name" value="SIS_dom"/>
</dbReference>
<feature type="domain" description="SIS" evidence="5">
    <location>
        <begin position="142"/>
        <end position="282"/>
    </location>
</feature>
<dbReference type="EMBL" id="VFOW01000001">
    <property type="protein sequence ID" value="TQL79316.1"/>
    <property type="molecule type" value="Genomic_DNA"/>
</dbReference>
<dbReference type="InterPro" id="IPR035472">
    <property type="entry name" value="RpiR-like_SIS"/>
</dbReference>
<proteinExistence type="predicted"/>
<dbReference type="SUPFAM" id="SSF46689">
    <property type="entry name" value="Homeodomain-like"/>
    <property type="match status" value="1"/>
</dbReference>
<dbReference type="PANTHER" id="PTHR30514">
    <property type="entry name" value="GLUCOKINASE"/>
    <property type="match status" value="1"/>
</dbReference>
<dbReference type="PANTHER" id="PTHR30514:SF1">
    <property type="entry name" value="HTH-TYPE TRANSCRIPTIONAL REGULATOR HEXR-RELATED"/>
    <property type="match status" value="1"/>
</dbReference>
<dbReference type="Gene3D" id="3.40.50.10490">
    <property type="entry name" value="Glucose-6-phosphate isomerase like protein, domain 1"/>
    <property type="match status" value="1"/>
</dbReference>
<evidence type="ECO:0000256" key="3">
    <source>
        <dbReference type="ARBA" id="ARBA00023163"/>
    </source>
</evidence>
<name>A0A543B3B5_9ACTN</name>
<accession>A0A543B3B5</accession>
<organism evidence="6 7">
    <name type="scientific">Stackebrandtia endophytica</name>
    <dbReference type="NCBI Taxonomy" id="1496996"/>
    <lineage>
        <taxon>Bacteria</taxon>
        <taxon>Bacillati</taxon>
        <taxon>Actinomycetota</taxon>
        <taxon>Actinomycetes</taxon>
        <taxon>Glycomycetales</taxon>
        <taxon>Glycomycetaceae</taxon>
        <taxon>Stackebrandtia</taxon>
    </lineage>
</organism>
<comment type="caution">
    <text evidence="6">The sequence shown here is derived from an EMBL/GenBank/DDBJ whole genome shotgun (WGS) entry which is preliminary data.</text>
</comment>
<keyword evidence="7" id="KW-1185">Reference proteome</keyword>
<dbReference type="Pfam" id="PF01380">
    <property type="entry name" value="SIS"/>
    <property type="match status" value="1"/>
</dbReference>
<keyword evidence="3" id="KW-0804">Transcription</keyword>
<dbReference type="SUPFAM" id="SSF53697">
    <property type="entry name" value="SIS domain"/>
    <property type="match status" value="1"/>
</dbReference>
<dbReference type="Pfam" id="PF01418">
    <property type="entry name" value="HTH_6"/>
    <property type="match status" value="1"/>
</dbReference>
<sequence>MTQPSPSEAAGAALTGGVLGRISRLDGAFSEALSRVAAQVIDDPGLTARSTIVELAERSGTSPATVTRFCRSLGFDGYAALRVAIATETGRAEAQIGWQTDIGRPIRPDDPLDRVLGRVLSAELSALQDTAHQLDVAAVARVAEAVVRASRVDLYGVGGSGLVVGDLHMSLHRIGIPAWVWNEVHGGLASAALLGEGDVAVGFSHSGGTVETVEMLAEAASCGALAVAVTSFPSSPITEVADVVLTSATQANNSQADVMAARHSQMLVAELLYLAAAQRTFPRTVSSFATTAKAVAGHRRLGPQRIDAGSVVELGLPRLGCGDHHE</sequence>
<evidence type="ECO:0000259" key="4">
    <source>
        <dbReference type="PROSITE" id="PS51071"/>
    </source>
</evidence>
<dbReference type="InterPro" id="IPR047640">
    <property type="entry name" value="RpiR-like"/>
</dbReference>
<dbReference type="CDD" id="cd05013">
    <property type="entry name" value="SIS_RpiR"/>
    <property type="match status" value="1"/>
</dbReference>
<dbReference type="InterPro" id="IPR046348">
    <property type="entry name" value="SIS_dom_sf"/>
</dbReference>
<dbReference type="GO" id="GO:0003677">
    <property type="term" value="F:DNA binding"/>
    <property type="evidence" value="ECO:0007669"/>
    <property type="project" value="UniProtKB-KW"/>
</dbReference>
<dbReference type="GO" id="GO:0097367">
    <property type="term" value="F:carbohydrate derivative binding"/>
    <property type="evidence" value="ECO:0007669"/>
    <property type="project" value="InterPro"/>
</dbReference>
<evidence type="ECO:0000256" key="2">
    <source>
        <dbReference type="ARBA" id="ARBA00023125"/>
    </source>
</evidence>